<dbReference type="InterPro" id="IPR001100">
    <property type="entry name" value="Pyr_nuc-diS_OxRdtase"/>
</dbReference>
<evidence type="ECO:0000256" key="12">
    <source>
        <dbReference type="RuleBase" id="RU003691"/>
    </source>
</evidence>
<dbReference type="Gene3D" id="3.50.50.60">
    <property type="entry name" value="FAD/NAD(P)-binding domain"/>
    <property type="match status" value="2"/>
</dbReference>
<comment type="subunit">
    <text evidence="2">Homodimer.</text>
</comment>
<feature type="domain" description="Pyridine nucleotide-disulphide oxidoreductase dimerisation" evidence="13">
    <location>
        <begin position="340"/>
        <end position="448"/>
    </location>
</feature>
<evidence type="ECO:0000256" key="10">
    <source>
        <dbReference type="PIRSR" id="PIRSR000350-3"/>
    </source>
</evidence>
<keyword evidence="4 10" id="KW-0274">FAD</keyword>
<evidence type="ECO:0000256" key="6">
    <source>
        <dbReference type="ARBA" id="ARBA00023002"/>
    </source>
</evidence>
<feature type="active site" description="Proton acceptor" evidence="9">
    <location>
        <position position="438"/>
    </location>
</feature>
<dbReference type="Pfam" id="PF02852">
    <property type="entry name" value="Pyr_redox_dim"/>
    <property type="match status" value="1"/>
</dbReference>
<dbReference type="SUPFAM" id="SSF51905">
    <property type="entry name" value="FAD/NAD(P)-binding domain"/>
    <property type="match status" value="1"/>
</dbReference>
<sequence>MTSEVTYDYDLFVIGAGSGGVRASRMAAAAGQRVAVAEQQYLGGTCVNVGCVPKKLFVYASHYHEDFTDAAGFGWDVSPPKHNWQRLIENKNQEISRLNGIYLQLLENAGVDIVDGRAEFVDSHTVEVSGKQITAERILIAVGGEPIVPDTPGAECVITSNEAFYLNECPERVVIIGGGYIAVEFAGIFNGLGVETHLVYRGSQLLRHFDHAVAQFVTDEMTKKGIHIHFNTTIDAFEKNSDGIHCQLSNGSTLVADQAMCAIGRRPLTAKLGLENTKVSTRNSGSIVVDDRFATDDPAIFALGDVIGTPELTPVALAQAMVFVDQRFGEDVREMDYHSIPTAIFSQPNMATVGLSEEAVRAKKIPANVYTSEFRHLKHTLSNNSERVLMKMIVESETDVVLGIHMAGPDAGEIIQGFGVAVKAGLTKSQFDATIGIHPTAAEELVTLRQVNYAIE</sequence>
<comment type="similarity">
    <text evidence="1 12">Belongs to the class-I pyridine nucleotide-disulfide oxidoreductase family.</text>
</comment>
<dbReference type="Pfam" id="PF07992">
    <property type="entry name" value="Pyr_redox_2"/>
    <property type="match status" value="1"/>
</dbReference>
<gene>
    <name evidence="15" type="primary">garB</name>
    <name evidence="15" type="ORF">OPDIPICF_02301</name>
</gene>
<dbReference type="NCBIfam" id="NF004776">
    <property type="entry name" value="PRK06116.1"/>
    <property type="match status" value="1"/>
</dbReference>
<dbReference type="EMBL" id="CACSIO010000034">
    <property type="protein sequence ID" value="CAA0119608.1"/>
    <property type="molecule type" value="Genomic_DNA"/>
</dbReference>
<evidence type="ECO:0000259" key="14">
    <source>
        <dbReference type="Pfam" id="PF07992"/>
    </source>
</evidence>
<evidence type="ECO:0000313" key="15">
    <source>
        <dbReference type="EMBL" id="CAA0119608.1"/>
    </source>
</evidence>
<keyword evidence="8 12" id="KW-0676">Redox-active center</keyword>
<dbReference type="InterPro" id="IPR046952">
    <property type="entry name" value="GSHR/TRXR-like"/>
</dbReference>
<dbReference type="FunFam" id="3.50.50.60:FF:000051">
    <property type="entry name" value="Glutathione reductase"/>
    <property type="match status" value="1"/>
</dbReference>
<keyword evidence="3 12" id="KW-0285">Flavoprotein</keyword>
<dbReference type="Gene3D" id="3.30.390.30">
    <property type="match status" value="1"/>
</dbReference>
<keyword evidence="10" id="KW-0520">NAD</keyword>
<keyword evidence="6 12" id="KW-0560">Oxidoreductase</keyword>
<evidence type="ECO:0000256" key="5">
    <source>
        <dbReference type="ARBA" id="ARBA00022857"/>
    </source>
</evidence>
<evidence type="ECO:0000256" key="9">
    <source>
        <dbReference type="PIRSR" id="PIRSR000350-2"/>
    </source>
</evidence>
<feature type="binding site" evidence="10">
    <location>
        <position position="305"/>
    </location>
    <ligand>
        <name>NAD(+)</name>
        <dbReference type="ChEBI" id="CHEBI:57540"/>
    </ligand>
</feature>
<evidence type="ECO:0000256" key="2">
    <source>
        <dbReference type="ARBA" id="ARBA00011738"/>
    </source>
</evidence>
<dbReference type="InterPro" id="IPR023753">
    <property type="entry name" value="FAD/NAD-binding_dom"/>
</dbReference>
<evidence type="ECO:0000256" key="1">
    <source>
        <dbReference type="ARBA" id="ARBA00007532"/>
    </source>
</evidence>
<accession>A0A5S9QL36</accession>
<dbReference type="GO" id="GO:0045454">
    <property type="term" value="P:cell redox homeostasis"/>
    <property type="evidence" value="ECO:0007669"/>
    <property type="project" value="InterPro"/>
</dbReference>
<dbReference type="PRINTS" id="PR00368">
    <property type="entry name" value="FADPNR"/>
</dbReference>
<dbReference type="Proteomes" id="UP000441399">
    <property type="component" value="Unassembled WGS sequence"/>
</dbReference>
<evidence type="ECO:0000313" key="16">
    <source>
        <dbReference type="Proteomes" id="UP000441399"/>
    </source>
</evidence>
<dbReference type="OrthoDB" id="9800167at2"/>
<feature type="binding site" evidence="10">
    <location>
        <position position="55"/>
    </location>
    <ligand>
        <name>FAD</name>
        <dbReference type="ChEBI" id="CHEBI:57692"/>
    </ligand>
</feature>
<feature type="disulfide bond" description="Redox-active" evidence="11">
    <location>
        <begin position="46"/>
        <end position="51"/>
    </location>
</feature>
<evidence type="ECO:0000259" key="13">
    <source>
        <dbReference type="Pfam" id="PF02852"/>
    </source>
</evidence>
<protein>
    <submittedName>
        <fullName evidence="15">Glutathione amide reductase</fullName>
        <ecNumber evidence="15">1.8.1.16</ecNumber>
    </submittedName>
</protein>
<dbReference type="SUPFAM" id="SSF55424">
    <property type="entry name" value="FAD/NAD-linked reductases, dimerisation (C-terminal) domain"/>
    <property type="match status" value="1"/>
</dbReference>
<dbReference type="EC" id="1.8.1.16" evidence="15"/>
<feature type="binding site" evidence="10">
    <location>
        <begin position="177"/>
        <end position="184"/>
    </location>
    <ligand>
        <name>NAD(+)</name>
        <dbReference type="ChEBI" id="CHEBI:57540"/>
    </ligand>
</feature>
<dbReference type="PRINTS" id="PR00411">
    <property type="entry name" value="PNDRDTASEI"/>
</dbReference>
<dbReference type="GO" id="GO:0050660">
    <property type="term" value="F:flavin adenine dinucleotide binding"/>
    <property type="evidence" value="ECO:0007669"/>
    <property type="project" value="InterPro"/>
</dbReference>
<dbReference type="InterPro" id="IPR016156">
    <property type="entry name" value="FAD/NAD-linked_Rdtase_dimer_sf"/>
</dbReference>
<organism evidence="15 16">
    <name type="scientific">BD1-7 clade bacterium</name>
    <dbReference type="NCBI Taxonomy" id="2029982"/>
    <lineage>
        <taxon>Bacteria</taxon>
        <taxon>Pseudomonadati</taxon>
        <taxon>Pseudomonadota</taxon>
        <taxon>Gammaproteobacteria</taxon>
        <taxon>Cellvibrionales</taxon>
        <taxon>Spongiibacteraceae</taxon>
        <taxon>BD1-7 clade</taxon>
    </lineage>
</organism>
<dbReference type="GO" id="GO:0034599">
    <property type="term" value="P:cellular response to oxidative stress"/>
    <property type="evidence" value="ECO:0007669"/>
    <property type="project" value="TreeGrafter"/>
</dbReference>
<dbReference type="GO" id="GO:0004362">
    <property type="term" value="F:glutathione-disulfide reductase (NADPH) activity"/>
    <property type="evidence" value="ECO:0007669"/>
    <property type="project" value="TreeGrafter"/>
</dbReference>
<dbReference type="InterPro" id="IPR036188">
    <property type="entry name" value="FAD/NAD-bd_sf"/>
</dbReference>
<dbReference type="PANTHER" id="PTHR42737:SF2">
    <property type="entry name" value="GLUTATHIONE REDUCTASE"/>
    <property type="match status" value="1"/>
</dbReference>
<dbReference type="InterPro" id="IPR004099">
    <property type="entry name" value="Pyr_nucl-diS_OxRdtase_dimer"/>
</dbReference>
<feature type="domain" description="FAD/NAD(P)-binding" evidence="14">
    <location>
        <begin position="9"/>
        <end position="320"/>
    </location>
</feature>
<comment type="cofactor">
    <cofactor evidence="10">
        <name>FAD</name>
        <dbReference type="ChEBI" id="CHEBI:57692"/>
    </cofactor>
    <text evidence="10">Binds 1 FAD per subunit.</text>
</comment>
<dbReference type="PROSITE" id="PS00076">
    <property type="entry name" value="PYRIDINE_REDOX_1"/>
    <property type="match status" value="1"/>
</dbReference>
<feature type="binding site" evidence="10">
    <location>
        <position position="264"/>
    </location>
    <ligand>
        <name>NAD(+)</name>
        <dbReference type="ChEBI" id="CHEBI:57540"/>
    </ligand>
</feature>
<dbReference type="GO" id="GO:0005829">
    <property type="term" value="C:cytosol"/>
    <property type="evidence" value="ECO:0007669"/>
    <property type="project" value="TreeGrafter"/>
</dbReference>
<evidence type="ECO:0000256" key="8">
    <source>
        <dbReference type="ARBA" id="ARBA00023284"/>
    </source>
</evidence>
<dbReference type="GO" id="GO:0006749">
    <property type="term" value="P:glutathione metabolic process"/>
    <property type="evidence" value="ECO:0007669"/>
    <property type="project" value="TreeGrafter"/>
</dbReference>
<dbReference type="PIRSF" id="PIRSF000350">
    <property type="entry name" value="Mercury_reductase_MerA"/>
    <property type="match status" value="1"/>
</dbReference>
<evidence type="ECO:0000256" key="4">
    <source>
        <dbReference type="ARBA" id="ARBA00022827"/>
    </source>
</evidence>
<dbReference type="InterPro" id="IPR012999">
    <property type="entry name" value="Pyr_OxRdtase_I_AS"/>
</dbReference>
<name>A0A5S9QL36_9GAMM</name>
<proteinExistence type="inferred from homology"/>
<keyword evidence="16" id="KW-1185">Reference proteome</keyword>
<dbReference type="PANTHER" id="PTHR42737">
    <property type="entry name" value="GLUTATHIONE REDUCTASE"/>
    <property type="match status" value="1"/>
</dbReference>
<evidence type="ECO:0000256" key="7">
    <source>
        <dbReference type="ARBA" id="ARBA00023157"/>
    </source>
</evidence>
<reference evidence="15 16" key="1">
    <citation type="submission" date="2019-11" db="EMBL/GenBank/DDBJ databases">
        <authorList>
            <person name="Holert J."/>
        </authorList>
    </citation>
    <scope>NUCLEOTIDE SEQUENCE [LARGE SCALE GENOMIC DNA]</scope>
    <source>
        <strain evidence="15">SB11_3</strain>
    </source>
</reference>
<keyword evidence="10" id="KW-0547">Nucleotide-binding</keyword>
<evidence type="ECO:0000256" key="3">
    <source>
        <dbReference type="ARBA" id="ARBA00022630"/>
    </source>
</evidence>
<keyword evidence="5" id="KW-0521">NADP</keyword>
<evidence type="ECO:0000256" key="11">
    <source>
        <dbReference type="PIRSR" id="PIRSR000350-4"/>
    </source>
</evidence>
<keyword evidence="7" id="KW-1015">Disulfide bond</keyword>
<dbReference type="AlphaFoldDB" id="A0A5S9QL36"/>